<keyword evidence="2" id="KW-1185">Reference proteome</keyword>
<protein>
    <submittedName>
        <fullName evidence="1">Uncharacterized protein</fullName>
    </submittedName>
</protein>
<dbReference type="EMBL" id="JAOTPV010000002">
    <property type="protein sequence ID" value="KAJ4488309.1"/>
    <property type="molecule type" value="Genomic_DNA"/>
</dbReference>
<name>A0A9W9ATL5_9AGAR</name>
<organism evidence="1 2">
    <name type="scientific">Lentinula aciculospora</name>
    <dbReference type="NCBI Taxonomy" id="153920"/>
    <lineage>
        <taxon>Eukaryota</taxon>
        <taxon>Fungi</taxon>
        <taxon>Dikarya</taxon>
        <taxon>Basidiomycota</taxon>
        <taxon>Agaricomycotina</taxon>
        <taxon>Agaricomycetes</taxon>
        <taxon>Agaricomycetidae</taxon>
        <taxon>Agaricales</taxon>
        <taxon>Marasmiineae</taxon>
        <taxon>Omphalotaceae</taxon>
        <taxon>Lentinula</taxon>
    </lineage>
</organism>
<reference evidence="1" key="1">
    <citation type="submission" date="2022-08" db="EMBL/GenBank/DDBJ databases">
        <title>A Global Phylogenomic Analysis of the Shiitake Genus Lentinula.</title>
        <authorList>
            <consortium name="DOE Joint Genome Institute"/>
            <person name="Sierra-Patev S."/>
            <person name="Min B."/>
            <person name="Naranjo-Ortiz M."/>
            <person name="Looney B."/>
            <person name="Konkel Z."/>
            <person name="Slot J.C."/>
            <person name="Sakamoto Y."/>
            <person name="Steenwyk J.L."/>
            <person name="Rokas A."/>
            <person name="Carro J."/>
            <person name="Camarero S."/>
            <person name="Ferreira P."/>
            <person name="Molpeceres G."/>
            <person name="Ruiz-Duenas F.J."/>
            <person name="Serrano A."/>
            <person name="Henrissat B."/>
            <person name="Drula E."/>
            <person name="Hughes K.W."/>
            <person name="Mata J.L."/>
            <person name="Ishikawa N.K."/>
            <person name="Vargas-Isla R."/>
            <person name="Ushijima S."/>
            <person name="Smith C.A."/>
            <person name="Ahrendt S."/>
            <person name="Andreopoulos W."/>
            <person name="He G."/>
            <person name="Labutti K."/>
            <person name="Lipzen A."/>
            <person name="Ng V."/>
            <person name="Riley R."/>
            <person name="Sandor L."/>
            <person name="Barry K."/>
            <person name="Martinez A.T."/>
            <person name="Xiao Y."/>
            <person name="Gibbons J.G."/>
            <person name="Terashima K."/>
            <person name="Grigoriev I.V."/>
            <person name="Hibbett D.S."/>
        </authorList>
    </citation>
    <scope>NUCLEOTIDE SEQUENCE</scope>
    <source>
        <strain evidence="1">JLM2183</strain>
    </source>
</reference>
<gene>
    <name evidence="1" type="ORF">J3R30DRAFT_3400838</name>
</gene>
<dbReference type="Proteomes" id="UP001150266">
    <property type="component" value="Unassembled WGS sequence"/>
</dbReference>
<accession>A0A9W9ATL5</accession>
<dbReference type="OrthoDB" id="2967834at2759"/>
<dbReference type="AlphaFoldDB" id="A0A9W9ATL5"/>
<sequence length="242" mass="27364">MASPSSDAGLYSFPRDCRLLFDRHSIADVNVEDQATQEHEYSSYDEFCIRLRNCTGIAELNEADGCSQELPTTLKPKKFSYVSNWRTKVDASNLTIIIPPSPLFHSFDSPPSPAASIDPSRLCVTSIPPSEYENYSPLSTGHSKSLCEVDPKLIGESFQEFYDTHFARMLDEASEVESPSSFSISPEAQPVVLPEVYTLHPQVHKNLKKRPLFRNVSSTIRWLPTRIKYSILSRTTQRTSRR</sequence>
<comment type="caution">
    <text evidence="1">The sequence shown here is derived from an EMBL/GenBank/DDBJ whole genome shotgun (WGS) entry which is preliminary data.</text>
</comment>
<evidence type="ECO:0000313" key="2">
    <source>
        <dbReference type="Proteomes" id="UP001150266"/>
    </source>
</evidence>
<evidence type="ECO:0000313" key="1">
    <source>
        <dbReference type="EMBL" id="KAJ4488309.1"/>
    </source>
</evidence>
<proteinExistence type="predicted"/>